<dbReference type="EMBL" id="JBHSRI010000005">
    <property type="protein sequence ID" value="MFC6038908.1"/>
    <property type="molecule type" value="Genomic_DNA"/>
</dbReference>
<keyword evidence="2" id="KW-1185">Reference proteome</keyword>
<protein>
    <submittedName>
        <fullName evidence="1">Uncharacterized protein</fullName>
    </submittedName>
</protein>
<sequence length="161" mass="19028">MKKATMEILAKCPNLRFYVESKETQHDLKSLNKNEQVLVALARFFEYEESFDLNQLFKEVDSDWIEFAMDRLLTYFYSDTYLTKSPKPLIIKHPNDLLSQKDFGDLMNEHGGNMDTKKIHMLRKRGKLPTETALIGGKPYWLKEQIETYIHHLPIKNRDTD</sequence>
<gene>
    <name evidence="1" type="ORF">ACFPYN_05495</name>
</gene>
<reference evidence="2" key="1">
    <citation type="journal article" date="2019" name="Int. J. Syst. Evol. Microbiol.">
        <title>The Global Catalogue of Microorganisms (GCM) 10K type strain sequencing project: providing services to taxonomists for standard genome sequencing and annotation.</title>
        <authorList>
            <consortium name="The Broad Institute Genomics Platform"/>
            <consortium name="The Broad Institute Genome Sequencing Center for Infectious Disease"/>
            <person name="Wu L."/>
            <person name="Ma J."/>
        </authorList>
    </citation>
    <scope>NUCLEOTIDE SEQUENCE [LARGE SCALE GENOMIC DNA]</scope>
    <source>
        <strain evidence="2">CCUG 54527</strain>
    </source>
</reference>
<evidence type="ECO:0000313" key="2">
    <source>
        <dbReference type="Proteomes" id="UP001596170"/>
    </source>
</evidence>
<name>A0ABW1L4L8_9BACL</name>
<dbReference type="Proteomes" id="UP001596170">
    <property type="component" value="Unassembled WGS sequence"/>
</dbReference>
<dbReference type="RefSeq" id="WP_377733010.1">
    <property type="nucleotide sequence ID" value="NZ_JBHSRI010000005.1"/>
</dbReference>
<accession>A0ABW1L4L8</accession>
<proteinExistence type="predicted"/>
<organism evidence="1 2">
    <name type="scientific">Paenisporosarcina macmurdoensis</name>
    <dbReference type="NCBI Taxonomy" id="212659"/>
    <lineage>
        <taxon>Bacteria</taxon>
        <taxon>Bacillati</taxon>
        <taxon>Bacillota</taxon>
        <taxon>Bacilli</taxon>
        <taxon>Bacillales</taxon>
        <taxon>Caryophanaceae</taxon>
        <taxon>Paenisporosarcina</taxon>
    </lineage>
</organism>
<evidence type="ECO:0000313" key="1">
    <source>
        <dbReference type="EMBL" id="MFC6038908.1"/>
    </source>
</evidence>
<comment type="caution">
    <text evidence="1">The sequence shown here is derived from an EMBL/GenBank/DDBJ whole genome shotgun (WGS) entry which is preliminary data.</text>
</comment>